<dbReference type="OrthoDB" id="10254665at2759"/>
<dbReference type="Pfam" id="PF04189">
    <property type="entry name" value="Gcd10p"/>
    <property type="match status" value="1"/>
</dbReference>
<evidence type="ECO:0000256" key="7">
    <source>
        <dbReference type="SAM" id="MobiDB-lite"/>
    </source>
</evidence>
<organism evidence="8 9">
    <name type="scientific">Hymenoscyphus fraxineus</name>
    <dbReference type="NCBI Taxonomy" id="746836"/>
    <lineage>
        <taxon>Eukaryota</taxon>
        <taxon>Fungi</taxon>
        <taxon>Dikarya</taxon>
        <taxon>Ascomycota</taxon>
        <taxon>Pezizomycotina</taxon>
        <taxon>Leotiomycetes</taxon>
        <taxon>Helotiales</taxon>
        <taxon>Helotiaceae</taxon>
        <taxon>Hymenoscyphus</taxon>
    </lineage>
</organism>
<comment type="caution">
    <text evidence="8">The sequence shown here is derived from an EMBL/GenBank/DDBJ whole genome shotgun (WGS) entry which is preliminary data.</text>
</comment>
<keyword evidence="9" id="KW-1185">Reference proteome</keyword>
<comment type="subcellular location">
    <subcellularLocation>
        <location evidence="1">Nucleus</location>
    </subcellularLocation>
</comment>
<evidence type="ECO:0000313" key="9">
    <source>
        <dbReference type="Proteomes" id="UP000696280"/>
    </source>
</evidence>
<evidence type="ECO:0000256" key="2">
    <source>
        <dbReference type="ARBA" id="ARBA00008320"/>
    </source>
</evidence>
<evidence type="ECO:0000313" key="8">
    <source>
        <dbReference type="EMBL" id="CAG8951502.1"/>
    </source>
</evidence>
<evidence type="ECO:0000256" key="6">
    <source>
        <dbReference type="ARBA" id="ARBA00032319"/>
    </source>
</evidence>
<keyword evidence="5" id="KW-0539">Nucleus</keyword>
<feature type="region of interest" description="Disordered" evidence="7">
    <location>
        <begin position="567"/>
        <end position="588"/>
    </location>
</feature>
<dbReference type="GO" id="GO:0005634">
    <property type="term" value="C:nucleus"/>
    <property type="evidence" value="ECO:0007669"/>
    <property type="project" value="UniProtKB-SubCell"/>
</dbReference>
<evidence type="ECO:0000256" key="3">
    <source>
        <dbReference type="ARBA" id="ARBA00021704"/>
    </source>
</evidence>
<keyword evidence="4" id="KW-0819">tRNA processing</keyword>
<comment type="similarity">
    <text evidence="2">Belongs to the TRM6/GCD10 family.</text>
</comment>
<gene>
    <name evidence="8" type="ORF">HYFRA_00007419</name>
</gene>
<accession>A0A9N9PRI1</accession>
<dbReference type="GO" id="GO:0031515">
    <property type="term" value="C:tRNA (m1A) methyltransferase complex"/>
    <property type="evidence" value="ECO:0007669"/>
    <property type="project" value="InterPro"/>
</dbReference>
<dbReference type="AlphaFoldDB" id="A0A9N9PRI1"/>
<dbReference type="PANTHER" id="PTHR12945">
    <property type="entry name" value="TRANSLATION INITIATION FACTOR EIF3-RELATED"/>
    <property type="match status" value="1"/>
</dbReference>
<dbReference type="InterPro" id="IPR017423">
    <property type="entry name" value="TRM6"/>
</dbReference>
<dbReference type="GO" id="GO:0030488">
    <property type="term" value="P:tRNA methylation"/>
    <property type="evidence" value="ECO:0007669"/>
    <property type="project" value="InterPro"/>
</dbReference>
<evidence type="ECO:0000256" key="4">
    <source>
        <dbReference type="ARBA" id="ARBA00022694"/>
    </source>
</evidence>
<dbReference type="EMBL" id="CAJVRL010000043">
    <property type="protein sequence ID" value="CAG8951502.1"/>
    <property type="molecule type" value="Genomic_DNA"/>
</dbReference>
<reference evidence="8" key="1">
    <citation type="submission" date="2021-07" db="EMBL/GenBank/DDBJ databases">
        <authorList>
            <person name="Durling M."/>
        </authorList>
    </citation>
    <scope>NUCLEOTIDE SEQUENCE</scope>
</reference>
<evidence type="ECO:0000256" key="1">
    <source>
        <dbReference type="ARBA" id="ARBA00004123"/>
    </source>
</evidence>
<evidence type="ECO:0000256" key="5">
    <source>
        <dbReference type="ARBA" id="ARBA00023242"/>
    </source>
</evidence>
<protein>
    <recommendedName>
        <fullName evidence="3">tRNA (adenine(58)-N(1))-methyltransferase non-catalytic subunit TRM6</fullName>
    </recommendedName>
    <alternativeName>
        <fullName evidence="6">tRNA(m1A58)-methyltransferase subunit TRM6</fullName>
    </alternativeName>
</protein>
<proteinExistence type="inferred from homology"/>
<name>A0A9N9PRI1_9HELO</name>
<sequence>MDFHSLVQPDSWVAFRLPSDTLKVVQIAPNTVISLGKYGSFSSNDLLGRPYNLTYELLDAKAGQKAAGLRIVPAAELHADTIREEEEAANPKSSDDKVVLGGDGVEYELVGENGEVIMRSNRETIDDAASQTLTMAEIEILKREGTGAGHDLIAKLMLSHTAIDQKTAFSLAKYKLLKTKKYLRRFTVLPLDVELLTNWYMNERDAGKIMEMRSEMLALTGSWANVHFSESLPDVEGGKWLIVDETGGLLVAAMAERMGILYPLEGETGPSTEKAHHRDEPALATSNTLTMIHNNAQPNLSLLRYFQYDPTVANPPCPNHPLGTHLHPLSWLQLISPEKDTTYSTPTEPLSEEVLSSLKPGKRGTYYRKLRRWKRTTNIVDNTLSGGFSGLVVASQMDPISIVRHTIPLLRGGANISIYSPTIEPLVQLCDHYSTARRTAFITAPPESFASLSTDEERDNWKGDEDFPLNPTLLLNATVQSARVRSWQVLPGRTHPLMTAKGGAEGYLFTAVRVVPARGRVEARGKFGKKRKVEEVVTPGGEGGKSEPTEKKIHLSVEEEIKLTLMGENTQAEGAVGDSNADVEMSLS</sequence>
<dbReference type="Proteomes" id="UP000696280">
    <property type="component" value="Unassembled WGS sequence"/>
</dbReference>
<dbReference type="PANTHER" id="PTHR12945:SF0">
    <property type="entry name" value="TRNA (ADENINE(58)-N(1))-METHYLTRANSFERASE NON-CATALYTIC SUBUNIT TRM6"/>
    <property type="match status" value="1"/>
</dbReference>